<protein>
    <recommendedName>
        <fullName evidence="3">Tetratricopeptide repeat protein 21A/21B fifth ARM repeats domain-containing protein</fullName>
    </recommendedName>
</protein>
<dbReference type="Pfam" id="PF13181">
    <property type="entry name" value="TPR_8"/>
    <property type="match status" value="1"/>
</dbReference>
<dbReference type="InterPro" id="IPR019734">
    <property type="entry name" value="TPR_rpt"/>
</dbReference>
<evidence type="ECO:0000256" key="2">
    <source>
        <dbReference type="SAM" id="SignalP"/>
    </source>
</evidence>
<dbReference type="Pfam" id="PF13174">
    <property type="entry name" value="TPR_6"/>
    <property type="match status" value="2"/>
</dbReference>
<comment type="caution">
    <text evidence="4">The sequence shown here is derived from an EMBL/GenBank/DDBJ whole genome shotgun (WGS) entry which is preliminary data.</text>
</comment>
<keyword evidence="2" id="KW-0732">Signal</keyword>
<feature type="domain" description="Tetratricopeptide repeat protein 21A/21B fifth ARM repeats" evidence="3">
    <location>
        <begin position="21"/>
        <end position="116"/>
    </location>
</feature>
<keyword evidence="1" id="KW-0802">TPR repeat</keyword>
<dbReference type="PROSITE" id="PS50005">
    <property type="entry name" value="TPR"/>
    <property type="match status" value="2"/>
</dbReference>
<evidence type="ECO:0000256" key="1">
    <source>
        <dbReference type="PROSITE-ProRule" id="PRU00339"/>
    </source>
</evidence>
<sequence>MRFLFIIFFVFCFQAIAQDQDVIVAKEYFKNGEFEKAQILYKKLIQKDPYNYNYLTQLVKTHQQLEQLDKAQELLELQISRRNYPALFVELGYNFQLQNNLEEANSNYNKAIETINSNVSYAYSVGRSFEDHSLLEQAIATYEKAMELKPDFNFNIQLARIYGEQGNVEKMFSSYINFIQSNEKYIPTIKNSFSEFVSEDKNNPNNKILNKILLKKIQETPDLLFNDLLSWLYMQQKEYYKAFLQEKAIFKRNPESLYRIESVALVAASDKQDDIAKEIFEYIIEIASDPGITLKAHSNILQIEIKNAQEKDYPDLNKKYLNLLETYGRFPGTIDLQVDYAHFLAFNLRDTEQASNVLKESLKLNLSSHQEAKVKLELGDILVLQEKFNEALIYYTQIQRNLKNSTISQTARFKVAKTSYYKGDFKWAESQLNILKTSTSQLIANDALDLKLLISDNKFEDSTQTALKLYAKADLLEFQNKTKEAIIVLDKILQAHKTETIVDQALFKQAYLFERKKLYEKAEENYKQIIANYKEEILADDALFYLANLYKDILDQPEKAKELYEEILFNHQDSIYFIEARKNYRMLRGDAIN</sequence>
<gene>
    <name evidence="4" type="ORF">DU428_01860</name>
</gene>
<reference evidence="4 5" key="1">
    <citation type="submission" date="2018-07" db="EMBL/GenBank/DDBJ databases">
        <title>Oceanihabitans testaceum sp. nov., isolated from marine sediment.</title>
        <authorList>
            <person name="Li C.-M."/>
        </authorList>
    </citation>
    <scope>NUCLEOTIDE SEQUENCE [LARGE SCALE GENOMIC DNA]</scope>
    <source>
        <strain evidence="4 5">S9-10</strain>
    </source>
</reference>
<feature type="chain" id="PRO_5016867472" description="Tetratricopeptide repeat protein 21A/21B fifth ARM repeats domain-containing protein" evidence="2">
    <location>
        <begin position="18"/>
        <end position="593"/>
    </location>
</feature>
<dbReference type="OrthoDB" id="9763354at2"/>
<dbReference type="InterPro" id="IPR056835">
    <property type="entry name" value="ARM_TT21_5th"/>
</dbReference>
<dbReference type="EMBL" id="QPIG01000001">
    <property type="protein sequence ID" value="RCU58152.1"/>
    <property type="molecule type" value="Genomic_DNA"/>
</dbReference>
<evidence type="ECO:0000313" key="5">
    <source>
        <dbReference type="Proteomes" id="UP000252249"/>
    </source>
</evidence>
<evidence type="ECO:0000313" key="4">
    <source>
        <dbReference type="EMBL" id="RCU58152.1"/>
    </source>
</evidence>
<feature type="repeat" description="TPR" evidence="1">
    <location>
        <begin position="119"/>
        <end position="152"/>
    </location>
</feature>
<dbReference type="GO" id="GO:0051301">
    <property type="term" value="P:cell division"/>
    <property type="evidence" value="ECO:0007669"/>
    <property type="project" value="TreeGrafter"/>
</dbReference>
<proteinExistence type="predicted"/>
<dbReference type="Proteomes" id="UP000252249">
    <property type="component" value="Unassembled WGS sequence"/>
</dbReference>
<keyword evidence="5" id="KW-1185">Reference proteome</keyword>
<feature type="signal peptide" evidence="2">
    <location>
        <begin position="1"/>
        <end position="17"/>
    </location>
</feature>
<dbReference type="Gene3D" id="1.25.40.10">
    <property type="entry name" value="Tetratricopeptide repeat domain"/>
    <property type="match status" value="4"/>
</dbReference>
<dbReference type="PANTHER" id="PTHR12558:SF13">
    <property type="entry name" value="CELL DIVISION CYCLE PROTEIN 27 HOMOLOG"/>
    <property type="match status" value="1"/>
</dbReference>
<dbReference type="InterPro" id="IPR011990">
    <property type="entry name" value="TPR-like_helical_dom_sf"/>
</dbReference>
<dbReference type="Pfam" id="PF25064">
    <property type="entry name" value="ARM_TT21_5th"/>
    <property type="match status" value="1"/>
</dbReference>
<dbReference type="SMART" id="SM00028">
    <property type="entry name" value="TPR"/>
    <property type="match status" value="6"/>
</dbReference>
<organism evidence="4 5">
    <name type="scientific">Oceanihabitans sediminis</name>
    <dbReference type="NCBI Taxonomy" id="1812012"/>
    <lineage>
        <taxon>Bacteria</taxon>
        <taxon>Pseudomonadati</taxon>
        <taxon>Bacteroidota</taxon>
        <taxon>Flavobacteriia</taxon>
        <taxon>Flavobacteriales</taxon>
        <taxon>Flavobacteriaceae</taxon>
        <taxon>Oceanihabitans</taxon>
    </lineage>
</organism>
<dbReference type="PANTHER" id="PTHR12558">
    <property type="entry name" value="CELL DIVISION CYCLE 16,23,27"/>
    <property type="match status" value="1"/>
</dbReference>
<dbReference type="AlphaFoldDB" id="A0A368P5P9"/>
<feature type="repeat" description="TPR" evidence="1">
    <location>
        <begin position="18"/>
        <end position="51"/>
    </location>
</feature>
<accession>A0A368P5P9</accession>
<name>A0A368P5P9_9FLAO</name>
<evidence type="ECO:0000259" key="3">
    <source>
        <dbReference type="Pfam" id="PF25064"/>
    </source>
</evidence>
<dbReference type="RefSeq" id="WP_113965673.1">
    <property type="nucleotide sequence ID" value="NZ_QNRP01000001.1"/>
</dbReference>
<dbReference type="SUPFAM" id="SSF48452">
    <property type="entry name" value="TPR-like"/>
    <property type="match status" value="2"/>
</dbReference>